<keyword evidence="8" id="KW-1185">Reference proteome</keyword>
<evidence type="ECO:0000256" key="2">
    <source>
        <dbReference type="ARBA" id="ARBA00022448"/>
    </source>
</evidence>
<organism evidence="7 8">
    <name type="scientific">Corynebacterium jeikeium (strain K411)</name>
    <dbReference type="NCBI Taxonomy" id="306537"/>
    <lineage>
        <taxon>Bacteria</taxon>
        <taxon>Bacillati</taxon>
        <taxon>Actinomycetota</taxon>
        <taxon>Actinomycetes</taxon>
        <taxon>Mycobacteriales</taxon>
        <taxon>Corynebacteriaceae</taxon>
        <taxon>Corynebacterium</taxon>
    </lineage>
</organism>
<accession>Q4JTU4</accession>
<dbReference type="GO" id="GO:0005886">
    <property type="term" value="C:plasma membrane"/>
    <property type="evidence" value="ECO:0007669"/>
    <property type="project" value="UniProtKB-SubCell"/>
</dbReference>
<dbReference type="AlphaFoldDB" id="Q4JTU4"/>
<dbReference type="EMBL" id="CR931997">
    <property type="protein sequence ID" value="CAI37763.1"/>
    <property type="molecule type" value="Genomic_DNA"/>
</dbReference>
<keyword evidence="5" id="KW-1133">Transmembrane helix</keyword>
<dbReference type="Pfam" id="PF02028">
    <property type="entry name" value="BCCT"/>
    <property type="match status" value="1"/>
</dbReference>
<dbReference type="GO" id="GO:0022857">
    <property type="term" value="F:transmembrane transporter activity"/>
    <property type="evidence" value="ECO:0007669"/>
    <property type="project" value="InterPro"/>
</dbReference>
<dbReference type="eggNOG" id="COG1292">
    <property type="taxonomic scope" value="Bacteria"/>
</dbReference>
<evidence type="ECO:0000256" key="4">
    <source>
        <dbReference type="ARBA" id="ARBA00022692"/>
    </source>
</evidence>
<evidence type="ECO:0000256" key="3">
    <source>
        <dbReference type="ARBA" id="ARBA00022475"/>
    </source>
</evidence>
<evidence type="ECO:0000256" key="5">
    <source>
        <dbReference type="ARBA" id="ARBA00022989"/>
    </source>
</evidence>
<keyword evidence="2" id="KW-0813">Transport</keyword>
<dbReference type="Proteomes" id="UP000000545">
    <property type="component" value="Chromosome"/>
</dbReference>
<dbReference type="HOGENOM" id="CLU_2463831_0_0_11"/>
<evidence type="ECO:0000256" key="1">
    <source>
        <dbReference type="ARBA" id="ARBA00004651"/>
    </source>
</evidence>
<dbReference type="KEGG" id="cjk:jk1590"/>
<dbReference type="PATRIC" id="fig|306537.10.peg.1610"/>
<evidence type="ECO:0000256" key="6">
    <source>
        <dbReference type="ARBA" id="ARBA00023136"/>
    </source>
</evidence>
<protein>
    <submittedName>
        <fullName evidence="7">Uncharacterized protein</fullName>
    </submittedName>
</protein>
<name>Q4JTU4_CORJK</name>
<gene>
    <name evidence="7" type="ordered locus">jk1590</name>
</gene>
<proteinExistence type="predicted"/>
<keyword evidence="3" id="KW-1003">Cell membrane</keyword>
<dbReference type="InterPro" id="IPR000060">
    <property type="entry name" value="BCCT_transptr"/>
</dbReference>
<keyword evidence="4" id="KW-0812">Transmembrane</keyword>
<reference evidence="7 8" key="1">
    <citation type="journal article" date="2005" name="J. Bacteriol.">
        <title>Complete genome sequence and analysis of the multiresistant nosocomial pathogen Corynebacterium jeikeium K411, a lipid-requiring bacterium of the human skin flora.</title>
        <authorList>
            <person name="Tauch A."/>
            <person name="Kaiser O."/>
            <person name="Hain T."/>
            <person name="Goesmann A."/>
            <person name="Weisshaar B."/>
            <person name="Albersmeier A."/>
            <person name="Bekel T."/>
            <person name="Bischoff N."/>
            <person name="Brune I."/>
            <person name="Chakraborty T."/>
            <person name="Kalinowski J."/>
            <person name="Meyer F."/>
            <person name="Rupp O."/>
            <person name="Schneiker S."/>
            <person name="Viehoever P."/>
            <person name="Puehler A."/>
        </authorList>
    </citation>
    <scope>NUCLEOTIDE SEQUENCE [LARGE SCALE GENOMIC DNA]</scope>
    <source>
        <strain evidence="7 8">K411</strain>
    </source>
</reference>
<keyword evidence="6" id="KW-0472">Membrane</keyword>
<evidence type="ECO:0000313" key="7">
    <source>
        <dbReference type="EMBL" id="CAI37763.1"/>
    </source>
</evidence>
<comment type="subcellular location">
    <subcellularLocation>
        <location evidence="1">Cell membrane</location>
        <topology evidence="1">Multi-pass membrane protein</topology>
    </subcellularLocation>
</comment>
<sequence>MFVVPISRVRKVHEFIGGVIALPRIVPIIWFSVLDCAGFEFEASQPGFLTGAVVESANPSSALFVSLEQFLVVVAKSVFALCHSGTLS</sequence>
<evidence type="ECO:0000313" key="8">
    <source>
        <dbReference type="Proteomes" id="UP000000545"/>
    </source>
</evidence>